<comment type="caution">
    <text evidence="1">The sequence shown here is derived from an EMBL/GenBank/DDBJ whole genome shotgun (WGS) entry which is preliminary data.</text>
</comment>
<gene>
    <name evidence="1" type="ORF">Nepgr_013532</name>
</gene>
<accession>A0AAD3SJA2</accession>
<protein>
    <submittedName>
        <fullName evidence="1">Uncharacterized protein</fullName>
    </submittedName>
</protein>
<dbReference type="AlphaFoldDB" id="A0AAD3SJA2"/>
<dbReference type="Proteomes" id="UP001279734">
    <property type="component" value="Unassembled WGS sequence"/>
</dbReference>
<dbReference type="PROSITE" id="PS51257">
    <property type="entry name" value="PROKAR_LIPOPROTEIN"/>
    <property type="match status" value="1"/>
</dbReference>
<reference evidence="1" key="1">
    <citation type="submission" date="2023-05" db="EMBL/GenBank/DDBJ databases">
        <title>Nepenthes gracilis genome sequencing.</title>
        <authorList>
            <person name="Fukushima K."/>
        </authorList>
    </citation>
    <scope>NUCLEOTIDE SEQUENCE</scope>
    <source>
        <strain evidence="1">SING2019-196</strain>
    </source>
</reference>
<proteinExistence type="predicted"/>
<evidence type="ECO:0000313" key="2">
    <source>
        <dbReference type="Proteomes" id="UP001279734"/>
    </source>
</evidence>
<organism evidence="1 2">
    <name type="scientific">Nepenthes gracilis</name>
    <name type="common">Slender pitcher plant</name>
    <dbReference type="NCBI Taxonomy" id="150966"/>
    <lineage>
        <taxon>Eukaryota</taxon>
        <taxon>Viridiplantae</taxon>
        <taxon>Streptophyta</taxon>
        <taxon>Embryophyta</taxon>
        <taxon>Tracheophyta</taxon>
        <taxon>Spermatophyta</taxon>
        <taxon>Magnoliopsida</taxon>
        <taxon>eudicotyledons</taxon>
        <taxon>Gunneridae</taxon>
        <taxon>Pentapetalae</taxon>
        <taxon>Caryophyllales</taxon>
        <taxon>Nepenthaceae</taxon>
        <taxon>Nepenthes</taxon>
    </lineage>
</organism>
<dbReference type="EMBL" id="BSYO01000011">
    <property type="protein sequence ID" value="GMH11691.1"/>
    <property type="molecule type" value="Genomic_DNA"/>
</dbReference>
<sequence>MMKAAASVGIDDIMCSQSLYISVSSCAYDFGALGSGFLLPVRHHRYTADFEFSSSSPWPATLFGTSLGLHSALKCVVPLALSFSGTVDLIHPPDYMIMDS</sequence>
<evidence type="ECO:0000313" key="1">
    <source>
        <dbReference type="EMBL" id="GMH11691.1"/>
    </source>
</evidence>
<name>A0AAD3SJA2_NEPGR</name>
<keyword evidence="2" id="KW-1185">Reference proteome</keyword>